<dbReference type="PANTHER" id="PTHR18884">
    <property type="entry name" value="SEPTIN"/>
    <property type="match status" value="1"/>
</dbReference>
<dbReference type="AlphaFoldDB" id="S8BGD5"/>
<sequence>MRSGPDMSPPPRKSPADLVSSSSTLDPRSAAPATFFLSRTPYTDEAECSSSPEPEAPGSIKASESMYGIQSLIESLTRSDHVASPQRDLSTSSPRTRSSSSGSDSLRETRCSQRRSTILQLGNTEILRDSSIQPPSSDTLSRPLTPFHPDEPLSLPSSPKSISNRSLRPLDDVSITDEINSRAMASGDEEDRPEQSPRMGFAGASQLIMPSIKMPSRRPFTERGKAMGRFKLLVAGASGTGKTSLIKAIVQTCEDIVHVDSIDAASVNPHERRRSTRLHSGPVPTREVPTSVAEIYASTKPYPSWWSDLEDSRVLRRRKSIGEIVLERNLCFVDTPATTLSPAGQTDSILQYIRQQLHRAALAGSGSGSDIDFQNLLAGNGGPQVDAILYLITSDTLSTDIECIRKLSDFSNVIPLVAKADTLSAEAILTLKQRFRQQAQEAGIKPFVFSSSSPLSLDDTSPKPPYAVSSEKTADMEVMDASTLMSPDYQQPLVSSELEFLVSQMFDRDHLAWLRHSAAKKLIQGRSDFEPRGLSSAGLNPPNQEHVLSGVTSPSSGWRSPGGSASMTSSIYSLGDPGIPTYTLARLADYTRHEERIAQVRLAQWATDLQRSLQNERERYAALARGDRAVWLTERLNECVIDGSLVPVTQTAGDQHGGSLKAMRSGSGSGGGQKYRVAGISAHDPLGVVGWIDDIGRRGWILVQIVGSVGVVGGLALWAARSWGYPAKNLAELHLDHWYGSLEK</sequence>
<dbReference type="PhylomeDB" id="S8BGD5"/>
<keyword evidence="1" id="KW-0547">Nucleotide-binding</keyword>
<keyword evidence="3" id="KW-0812">Transmembrane</keyword>
<feature type="domain" description="Septin-type G" evidence="4">
    <location>
        <begin position="226"/>
        <end position="532"/>
    </location>
</feature>
<dbReference type="InterPro" id="IPR030379">
    <property type="entry name" value="G_SEPTIN_dom"/>
</dbReference>
<protein>
    <recommendedName>
        <fullName evidence="4">Septin-type G domain-containing protein</fullName>
    </recommendedName>
</protein>
<keyword evidence="3" id="KW-1133">Transmembrane helix</keyword>
<evidence type="ECO:0000256" key="2">
    <source>
        <dbReference type="SAM" id="MobiDB-lite"/>
    </source>
</evidence>
<dbReference type="PROSITE" id="PS51719">
    <property type="entry name" value="G_SEPTIN"/>
    <property type="match status" value="1"/>
</dbReference>
<feature type="compositionally biased region" description="Low complexity" evidence="2">
    <location>
        <begin position="553"/>
        <end position="562"/>
    </location>
</feature>
<reference evidence="5 6" key="1">
    <citation type="journal article" date="2013" name="PLoS ONE">
        <title>Genomic and secretomic analyses reveal unique features of the lignocellulolytic enzyme system of Penicillium decumbens.</title>
        <authorList>
            <person name="Liu G."/>
            <person name="Zhang L."/>
            <person name="Wei X."/>
            <person name="Zou G."/>
            <person name="Qin Y."/>
            <person name="Ma L."/>
            <person name="Li J."/>
            <person name="Zheng H."/>
            <person name="Wang S."/>
            <person name="Wang C."/>
            <person name="Xun L."/>
            <person name="Zhao G.-P."/>
            <person name="Zhou Z."/>
            <person name="Qu Y."/>
        </authorList>
    </citation>
    <scope>NUCLEOTIDE SEQUENCE [LARGE SCALE GENOMIC DNA]</scope>
    <source>
        <strain evidence="6">114-2 / CGMCC 5302</strain>
    </source>
</reference>
<keyword evidence="3" id="KW-0472">Membrane</keyword>
<keyword evidence="6" id="KW-1185">Reference proteome</keyword>
<keyword evidence="1" id="KW-0342">GTP-binding</keyword>
<comment type="similarity">
    <text evidence="1">Belongs to the TRAFAC class TrmE-Era-EngA-EngB-Septin-like GTPase superfamily. Septin GTPase family.</text>
</comment>
<dbReference type="HOGENOM" id="CLU_018628_0_1_1"/>
<dbReference type="Pfam" id="PF00735">
    <property type="entry name" value="Septin"/>
    <property type="match status" value="1"/>
</dbReference>
<feature type="compositionally biased region" description="Polar residues" evidence="2">
    <location>
        <begin position="114"/>
        <end position="123"/>
    </location>
</feature>
<feature type="region of interest" description="Disordered" evidence="2">
    <location>
        <begin position="1"/>
        <end position="204"/>
    </location>
</feature>
<feature type="compositionally biased region" description="Low complexity" evidence="2">
    <location>
        <begin position="87"/>
        <end position="104"/>
    </location>
</feature>
<name>S8BGD5_PENO1</name>
<feature type="transmembrane region" description="Helical" evidence="3">
    <location>
        <begin position="699"/>
        <end position="720"/>
    </location>
</feature>
<dbReference type="Proteomes" id="UP000019376">
    <property type="component" value="Unassembled WGS sequence"/>
</dbReference>
<evidence type="ECO:0000256" key="3">
    <source>
        <dbReference type="SAM" id="Phobius"/>
    </source>
</evidence>
<dbReference type="EMBL" id="KB644415">
    <property type="protein sequence ID" value="EPS34182.1"/>
    <property type="molecule type" value="Genomic_DNA"/>
</dbReference>
<dbReference type="OrthoDB" id="4150765at2759"/>
<gene>
    <name evidence="5" type="ORF">PDE_09146</name>
</gene>
<accession>S8BGD5</accession>
<organism evidence="5 6">
    <name type="scientific">Penicillium oxalicum (strain 114-2 / CGMCC 5302)</name>
    <name type="common">Penicillium decumbens</name>
    <dbReference type="NCBI Taxonomy" id="933388"/>
    <lineage>
        <taxon>Eukaryota</taxon>
        <taxon>Fungi</taxon>
        <taxon>Dikarya</taxon>
        <taxon>Ascomycota</taxon>
        <taxon>Pezizomycotina</taxon>
        <taxon>Eurotiomycetes</taxon>
        <taxon>Eurotiomycetidae</taxon>
        <taxon>Eurotiales</taxon>
        <taxon>Aspergillaceae</taxon>
        <taxon>Penicillium</taxon>
    </lineage>
</organism>
<dbReference type="InterPro" id="IPR027417">
    <property type="entry name" value="P-loop_NTPase"/>
</dbReference>
<feature type="compositionally biased region" description="Low complexity" evidence="2">
    <location>
        <begin position="48"/>
        <end position="59"/>
    </location>
</feature>
<evidence type="ECO:0000256" key="1">
    <source>
        <dbReference type="RuleBase" id="RU004560"/>
    </source>
</evidence>
<feature type="region of interest" description="Disordered" evidence="2">
    <location>
        <begin position="533"/>
        <end position="562"/>
    </location>
</feature>
<feature type="region of interest" description="Disordered" evidence="2">
    <location>
        <begin position="452"/>
        <end position="471"/>
    </location>
</feature>
<feature type="compositionally biased region" description="Low complexity" evidence="2">
    <location>
        <begin position="152"/>
        <end position="167"/>
    </location>
</feature>
<dbReference type="Gene3D" id="3.40.50.300">
    <property type="entry name" value="P-loop containing nucleotide triphosphate hydrolases"/>
    <property type="match status" value="1"/>
</dbReference>
<evidence type="ECO:0000313" key="6">
    <source>
        <dbReference type="Proteomes" id="UP000019376"/>
    </source>
</evidence>
<dbReference type="GO" id="GO:0005525">
    <property type="term" value="F:GTP binding"/>
    <property type="evidence" value="ECO:0007669"/>
    <property type="project" value="UniProtKB-KW"/>
</dbReference>
<evidence type="ECO:0000313" key="5">
    <source>
        <dbReference type="EMBL" id="EPS34182.1"/>
    </source>
</evidence>
<feature type="compositionally biased region" description="Polar residues" evidence="2">
    <location>
        <begin position="130"/>
        <end position="142"/>
    </location>
</feature>
<dbReference type="SUPFAM" id="SSF52540">
    <property type="entry name" value="P-loop containing nucleoside triphosphate hydrolases"/>
    <property type="match status" value="2"/>
</dbReference>
<dbReference type="eggNOG" id="ENOG502SC22">
    <property type="taxonomic scope" value="Eukaryota"/>
</dbReference>
<dbReference type="STRING" id="933388.S8BGD5"/>
<evidence type="ECO:0000259" key="4">
    <source>
        <dbReference type="PROSITE" id="PS51719"/>
    </source>
</evidence>
<proteinExistence type="inferred from homology"/>